<sequence>MGFVKEFKEFAMRGSVIDLAVGVVIGGAFGKIVTSLVDDVIMPPIGYITGGVDFSDIKYVLKAADQVANTPEVSINLGNFINVVIQFIIVAFCIFCVIKGLNSMKRKEEPAPEVAPAPTKEEVLLTEIRDLLKNK</sequence>
<keyword evidence="6 9" id="KW-0406">Ion transport</keyword>
<dbReference type="HAMAP" id="MF_00115">
    <property type="entry name" value="MscL"/>
    <property type="match status" value="1"/>
</dbReference>
<organism evidence="10 11">
    <name type="scientific">Pseudopedobacter beijingensis</name>
    <dbReference type="NCBI Taxonomy" id="1207056"/>
    <lineage>
        <taxon>Bacteria</taxon>
        <taxon>Pseudomonadati</taxon>
        <taxon>Bacteroidota</taxon>
        <taxon>Sphingobacteriia</taxon>
        <taxon>Sphingobacteriales</taxon>
        <taxon>Sphingobacteriaceae</taxon>
        <taxon>Pseudopedobacter</taxon>
    </lineage>
</organism>
<reference evidence="11" key="1">
    <citation type="journal article" date="2019" name="Int. J. Syst. Evol. Microbiol.">
        <title>The Global Catalogue of Microorganisms (GCM) 10K type strain sequencing project: providing services to taxonomists for standard genome sequencing and annotation.</title>
        <authorList>
            <consortium name="The Broad Institute Genomics Platform"/>
            <consortium name="The Broad Institute Genome Sequencing Center for Infectious Disease"/>
            <person name="Wu L."/>
            <person name="Ma J."/>
        </authorList>
    </citation>
    <scope>NUCLEOTIDE SEQUENCE [LARGE SCALE GENOMIC DNA]</scope>
    <source>
        <strain evidence="11">CCUG 53762</strain>
    </source>
</reference>
<comment type="similarity">
    <text evidence="9">Belongs to the MscL family.</text>
</comment>
<evidence type="ECO:0000256" key="2">
    <source>
        <dbReference type="ARBA" id="ARBA00022448"/>
    </source>
</evidence>
<dbReference type="Proteomes" id="UP001597118">
    <property type="component" value="Unassembled WGS sequence"/>
</dbReference>
<evidence type="ECO:0000256" key="6">
    <source>
        <dbReference type="ARBA" id="ARBA00023065"/>
    </source>
</evidence>
<evidence type="ECO:0000256" key="5">
    <source>
        <dbReference type="ARBA" id="ARBA00022989"/>
    </source>
</evidence>
<keyword evidence="4 9" id="KW-0812">Transmembrane</keyword>
<dbReference type="EMBL" id="JBHUDG010000047">
    <property type="protein sequence ID" value="MFD1631451.1"/>
    <property type="molecule type" value="Genomic_DNA"/>
</dbReference>
<keyword evidence="3 9" id="KW-1003">Cell membrane</keyword>
<comment type="subunit">
    <text evidence="9">Homopentamer.</text>
</comment>
<gene>
    <name evidence="9 10" type="primary">mscL</name>
    <name evidence="10" type="ORF">ACFSAH_16375</name>
</gene>
<dbReference type="Gene3D" id="1.10.1200.120">
    <property type="entry name" value="Large-conductance mechanosensitive channel, MscL, domain 1"/>
    <property type="match status" value="1"/>
</dbReference>
<comment type="subcellular location">
    <subcellularLocation>
        <location evidence="9">Cell membrane</location>
        <topology evidence="9">Multi-pass membrane protein</topology>
    </subcellularLocation>
    <subcellularLocation>
        <location evidence="1">Membrane</location>
        <topology evidence="1">Multi-pass membrane protein</topology>
    </subcellularLocation>
</comment>
<evidence type="ECO:0000313" key="11">
    <source>
        <dbReference type="Proteomes" id="UP001597118"/>
    </source>
</evidence>
<comment type="caution">
    <text evidence="10">The sequence shown here is derived from an EMBL/GenBank/DDBJ whole genome shotgun (WGS) entry which is preliminary data.</text>
</comment>
<proteinExistence type="inferred from homology"/>
<dbReference type="PRINTS" id="PR01264">
    <property type="entry name" value="MECHCHANNEL"/>
</dbReference>
<evidence type="ECO:0000256" key="9">
    <source>
        <dbReference type="HAMAP-Rule" id="MF_00115"/>
    </source>
</evidence>
<accession>A0ABW4IFA4</accession>
<dbReference type="InterPro" id="IPR036019">
    <property type="entry name" value="MscL_channel"/>
</dbReference>
<evidence type="ECO:0000256" key="3">
    <source>
        <dbReference type="ARBA" id="ARBA00022475"/>
    </source>
</evidence>
<keyword evidence="8 9" id="KW-0407">Ion channel</keyword>
<keyword evidence="2 9" id="KW-0813">Transport</keyword>
<keyword evidence="5 9" id="KW-1133">Transmembrane helix</keyword>
<dbReference type="Pfam" id="PF01741">
    <property type="entry name" value="MscL"/>
    <property type="match status" value="1"/>
</dbReference>
<dbReference type="NCBIfam" id="TIGR00220">
    <property type="entry name" value="mscL"/>
    <property type="match status" value="1"/>
</dbReference>
<evidence type="ECO:0000256" key="1">
    <source>
        <dbReference type="ARBA" id="ARBA00004141"/>
    </source>
</evidence>
<dbReference type="InterPro" id="IPR001185">
    <property type="entry name" value="MS_channel"/>
</dbReference>
<name>A0ABW4IFA4_9SPHI</name>
<comment type="function">
    <text evidence="9">Channel that opens in response to stretch forces in the membrane lipid bilayer. May participate in the regulation of osmotic pressure changes within the cell.</text>
</comment>
<evidence type="ECO:0000256" key="8">
    <source>
        <dbReference type="ARBA" id="ARBA00023303"/>
    </source>
</evidence>
<dbReference type="PANTHER" id="PTHR30266:SF2">
    <property type="entry name" value="LARGE-CONDUCTANCE MECHANOSENSITIVE CHANNEL"/>
    <property type="match status" value="1"/>
</dbReference>
<dbReference type="NCBIfam" id="NF001843">
    <property type="entry name" value="PRK00567.1-4"/>
    <property type="match status" value="1"/>
</dbReference>
<evidence type="ECO:0000256" key="4">
    <source>
        <dbReference type="ARBA" id="ARBA00022692"/>
    </source>
</evidence>
<keyword evidence="7 9" id="KW-0472">Membrane</keyword>
<dbReference type="RefSeq" id="WP_379663817.1">
    <property type="nucleotide sequence ID" value="NZ_JBHUDG010000047.1"/>
</dbReference>
<dbReference type="SUPFAM" id="SSF81330">
    <property type="entry name" value="Gated mechanosensitive channel"/>
    <property type="match status" value="1"/>
</dbReference>
<feature type="transmembrane region" description="Helical" evidence="9">
    <location>
        <begin position="16"/>
        <end position="37"/>
    </location>
</feature>
<evidence type="ECO:0000313" key="10">
    <source>
        <dbReference type="EMBL" id="MFD1631451.1"/>
    </source>
</evidence>
<dbReference type="InterPro" id="IPR037673">
    <property type="entry name" value="MSC/AndL"/>
</dbReference>
<keyword evidence="11" id="KW-1185">Reference proteome</keyword>
<dbReference type="PANTHER" id="PTHR30266">
    <property type="entry name" value="MECHANOSENSITIVE CHANNEL MSCL"/>
    <property type="match status" value="1"/>
</dbReference>
<protein>
    <recommendedName>
        <fullName evidence="9">Large-conductance mechanosensitive channel</fullName>
    </recommendedName>
</protein>
<feature type="transmembrane region" description="Helical" evidence="9">
    <location>
        <begin position="80"/>
        <end position="98"/>
    </location>
</feature>
<evidence type="ECO:0000256" key="7">
    <source>
        <dbReference type="ARBA" id="ARBA00023136"/>
    </source>
</evidence>